<keyword evidence="4" id="KW-1185">Reference proteome</keyword>
<comment type="caution">
    <text evidence="2">The sequence shown here is derived from an EMBL/GenBank/DDBJ whole genome shotgun (WGS) entry which is preliminary data.</text>
</comment>
<name>A0A2T4MHB3_9STAP</name>
<dbReference type="KEGG" id="sagq:EP23_10170"/>
<dbReference type="Proteomes" id="UP000646308">
    <property type="component" value="Unassembled WGS sequence"/>
</dbReference>
<reference evidence="2" key="2">
    <citation type="submission" date="2019-11" db="EMBL/GenBank/DDBJ databases">
        <title>Whole genome comparisons of Staphylococcus agnetis isolates from cattle and chickens.</title>
        <authorList>
            <person name="Rhoads D."/>
            <person name="Shwani A."/>
            <person name="Adkins P."/>
            <person name="Calcutt M."/>
            <person name="Middleton J."/>
        </authorList>
    </citation>
    <scope>NUCLEOTIDE SEQUENCE</scope>
    <source>
        <strain evidence="2">1387</strain>
    </source>
</reference>
<evidence type="ECO:0000256" key="1">
    <source>
        <dbReference type="SAM" id="Phobius"/>
    </source>
</evidence>
<dbReference type="GeneID" id="57690535"/>
<dbReference type="EMBL" id="NEFX01000010">
    <property type="protein sequence ID" value="OTW31338.1"/>
    <property type="molecule type" value="Genomic_DNA"/>
</dbReference>
<dbReference type="EMBL" id="WMFL01000059">
    <property type="protein sequence ID" value="NJI02110.1"/>
    <property type="molecule type" value="Genomic_DNA"/>
</dbReference>
<accession>A0A2T4MHB3</accession>
<sequence>MDFIKKYKWFIISGIVALAIIILLTFVFIKNKKVNVEDDVKVEFSGYNGSGYAHISDKSLEKITNKLLAQALRQADFKNKDVIEMIEKGNTDDLDSEKFTKEEQDQLLKAGKILESFDLDIDKEDKLSNGDKIKVTLKIKKNMSKEYQLKAKEFTKEFKVSGLKNPKSLDAKSLFEGLNPTFTGLNGSGQLHLLYKDAPESIKKLSLSSFEFTVPNNGKLKNGDKIKLEVPEEVVKQINDSESTNFKGNTTYELEVKDLKDINKLENVSALLEDNTKLINDRFKSSSYSKSSTEQIGQYFKTSNNLDSEYGFGSSDSDNTSEKISPVRDIEDTRVTLITAVKVTETSKYSDPEVKYAYSGYSNYLLEGNRLTKDDTTREIDELNSEEDLEEFNNTLDSNGFIAL</sequence>
<proteinExistence type="predicted"/>
<dbReference type="OrthoDB" id="2413123at2"/>
<evidence type="ECO:0000313" key="3">
    <source>
        <dbReference type="EMBL" id="OTW31338.1"/>
    </source>
</evidence>
<keyword evidence="1" id="KW-0812">Transmembrane</keyword>
<protein>
    <submittedName>
        <fullName evidence="2">Uncharacterized protein</fullName>
    </submittedName>
</protein>
<organism evidence="2 5">
    <name type="scientific">Staphylococcus agnetis</name>
    <dbReference type="NCBI Taxonomy" id="985762"/>
    <lineage>
        <taxon>Bacteria</taxon>
        <taxon>Bacillati</taxon>
        <taxon>Bacillota</taxon>
        <taxon>Bacilli</taxon>
        <taxon>Bacillales</taxon>
        <taxon>Staphylococcaceae</taxon>
        <taxon>Staphylococcus</taxon>
    </lineage>
</organism>
<evidence type="ECO:0000313" key="2">
    <source>
        <dbReference type="EMBL" id="NJI02110.1"/>
    </source>
</evidence>
<dbReference type="RefSeq" id="WP_060552181.1">
    <property type="nucleotide sequence ID" value="NZ_CP009623.1"/>
</dbReference>
<gene>
    <name evidence="3" type="ORF">B9M88_05265</name>
    <name evidence="2" type="ORF">GLV84_04455</name>
</gene>
<reference evidence="3 4" key="1">
    <citation type="submission" date="2017-04" db="EMBL/GenBank/DDBJ databases">
        <title>Staphylococcus agnetis, a potential pathogen in the broiler production.</title>
        <authorList>
            <person name="Poulsen L."/>
        </authorList>
    </citation>
    <scope>NUCLEOTIDE SEQUENCE [LARGE SCALE GENOMIC DNA]</scope>
    <source>
        <strain evidence="3 4">723_310714_2_2_spleen</strain>
    </source>
</reference>
<evidence type="ECO:0000313" key="5">
    <source>
        <dbReference type="Proteomes" id="UP000646308"/>
    </source>
</evidence>
<dbReference type="Proteomes" id="UP000195208">
    <property type="component" value="Unassembled WGS sequence"/>
</dbReference>
<evidence type="ECO:0000313" key="4">
    <source>
        <dbReference type="Proteomes" id="UP000195208"/>
    </source>
</evidence>
<keyword evidence="1" id="KW-0472">Membrane</keyword>
<feature type="transmembrane region" description="Helical" evidence="1">
    <location>
        <begin position="7"/>
        <end position="29"/>
    </location>
</feature>
<keyword evidence="1" id="KW-1133">Transmembrane helix</keyword>
<dbReference type="AlphaFoldDB" id="A0A2T4MHB3"/>